<sequence>MASIFDGIDTSNPCLVWPLLQTALYKLSAGEVEVRVRHEDFDVTLQPANSKDLERMITKLKADCNRKQGVRSRFAIQGGY</sequence>
<comment type="caution">
    <text evidence="1">The sequence shown here is derived from an EMBL/GenBank/DDBJ whole genome shotgun (WGS) entry which is preliminary data.</text>
</comment>
<dbReference type="RefSeq" id="WP_248152730.1">
    <property type="nucleotide sequence ID" value="NZ_JALNMJ010000004.1"/>
</dbReference>
<accession>A0ABT0GR97</accession>
<evidence type="ECO:0000313" key="2">
    <source>
        <dbReference type="Proteomes" id="UP001431221"/>
    </source>
</evidence>
<dbReference type="EMBL" id="JALNMJ010000004">
    <property type="protein sequence ID" value="MCK7611974.1"/>
    <property type="molecule type" value="Genomic_DNA"/>
</dbReference>
<evidence type="ECO:0000313" key="1">
    <source>
        <dbReference type="EMBL" id="MCK7611974.1"/>
    </source>
</evidence>
<gene>
    <name evidence="1" type="ORF">M0H32_07375</name>
</gene>
<dbReference type="Gene3D" id="3.30.1580.10">
    <property type="entry name" value="Head-to-tail joining protein W"/>
    <property type="match status" value="1"/>
</dbReference>
<proteinExistence type="predicted"/>
<name>A0ABT0GR97_9HYPH</name>
<dbReference type="Proteomes" id="UP001431221">
    <property type="component" value="Unassembled WGS sequence"/>
</dbReference>
<reference evidence="1" key="1">
    <citation type="submission" date="2022-04" db="EMBL/GenBank/DDBJ databases">
        <title>Roseibium sp. CAU 1639 isolated from mud.</title>
        <authorList>
            <person name="Kim W."/>
        </authorList>
    </citation>
    <scope>NUCLEOTIDE SEQUENCE</scope>
    <source>
        <strain evidence="1">CAU 1639</strain>
    </source>
</reference>
<protein>
    <recommendedName>
        <fullName evidence="3">Phage tail protein</fullName>
    </recommendedName>
</protein>
<dbReference type="InterPro" id="IPR036626">
    <property type="entry name" value="GpW_sf"/>
</dbReference>
<organism evidence="1 2">
    <name type="scientific">Roseibium sediminicola</name>
    <dbReference type="NCBI Taxonomy" id="2933272"/>
    <lineage>
        <taxon>Bacteria</taxon>
        <taxon>Pseudomonadati</taxon>
        <taxon>Pseudomonadota</taxon>
        <taxon>Alphaproteobacteria</taxon>
        <taxon>Hyphomicrobiales</taxon>
        <taxon>Stappiaceae</taxon>
        <taxon>Roseibium</taxon>
    </lineage>
</organism>
<evidence type="ECO:0008006" key="3">
    <source>
        <dbReference type="Google" id="ProtNLM"/>
    </source>
</evidence>
<keyword evidence="2" id="KW-1185">Reference proteome</keyword>